<gene>
    <name evidence="12" type="ORF">HMPREF9156_01006</name>
</gene>
<reference evidence="12 13" key="1">
    <citation type="submission" date="2012-01" db="EMBL/GenBank/DDBJ databases">
        <title>The Genome Sequence of Scardovia wiggsiae F0424.</title>
        <authorList>
            <consortium name="The Broad Institute Genome Sequencing Platform"/>
            <person name="Earl A."/>
            <person name="Ward D."/>
            <person name="Feldgarden M."/>
            <person name="Gevers D."/>
            <person name="Izard J."/>
            <person name="Ganesan A."/>
            <person name="Baranova O.V."/>
            <person name="Blanton J.M."/>
            <person name="Tanner A.C."/>
            <person name="Mathney J."/>
            <person name="Dewhirst F.E."/>
            <person name="Young S.K."/>
            <person name="Zeng Q."/>
            <person name="Gargeya S."/>
            <person name="Fitzgerald M."/>
            <person name="Haas B."/>
            <person name="Abouelleil A."/>
            <person name="Alvarado L."/>
            <person name="Arachchi H.M."/>
            <person name="Berlin A."/>
            <person name="Chapman S.B."/>
            <person name="Gearin G."/>
            <person name="Goldberg J."/>
            <person name="Griggs A."/>
            <person name="Gujja S."/>
            <person name="Hansen M."/>
            <person name="Heiman D."/>
            <person name="Howarth C."/>
            <person name="Larimer J."/>
            <person name="Lui A."/>
            <person name="MacDonald P.J.P."/>
            <person name="McCowen C."/>
            <person name="Montmayeur A."/>
            <person name="Murphy C."/>
            <person name="Neiman D."/>
            <person name="Pearson M."/>
            <person name="Priest M."/>
            <person name="Roberts A."/>
            <person name="Saif S."/>
            <person name="Shea T."/>
            <person name="Sisk P."/>
            <person name="Stolte C."/>
            <person name="Sykes S."/>
            <person name="Wortman J."/>
            <person name="Nusbaum C."/>
            <person name="Birren B."/>
        </authorList>
    </citation>
    <scope>NUCLEOTIDE SEQUENCE [LARGE SCALE GENOMIC DNA]</scope>
    <source>
        <strain evidence="12 13">F0424</strain>
    </source>
</reference>
<evidence type="ECO:0000256" key="1">
    <source>
        <dbReference type="ARBA" id="ARBA00009922"/>
    </source>
</evidence>
<dbReference type="Gene3D" id="3.40.50.300">
    <property type="entry name" value="P-loop containing nucleotide triphosphate hydrolases"/>
    <property type="match status" value="3"/>
</dbReference>
<dbReference type="eggNOG" id="COG0210">
    <property type="taxonomic scope" value="Bacteria"/>
</dbReference>
<accession>J0WZH6</accession>
<dbReference type="HOGENOM" id="CLU_004585_5_6_11"/>
<protein>
    <recommendedName>
        <fullName evidence="8">DNA 3'-5' helicase</fullName>
        <ecNumber evidence="8">5.6.2.4</ecNumber>
    </recommendedName>
</protein>
<dbReference type="PANTHER" id="PTHR11070:SF69">
    <property type="entry name" value="ATP-DEPENDENT DNA HELICASE UVRD2"/>
    <property type="match status" value="1"/>
</dbReference>
<keyword evidence="2 10" id="KW-0547">Nucleotide-binding</keyword>
<dbReference type="CDD" id="cd18807">
    <property type="entry name" value="SF1_C_UvrD"/>
    <property type="match status" value="1"/>
</dbReference>
<dbReference type="InterPro" id="IPR014017">
    <property type="entry name" value="DNA_helicase_UvrD-like_C"/>
</dbReference>
<comment type="caution">
    <text evidence="12">The sequence shown here is derived from an EMBL/GenBank/DDBJ whole genome shotgun (WGS) entry which is preliminary data.</text>
</comment>
<dbReference type="Pfam" id="PF13361">
    <property type="entry name" value="UvrD_C"/>
    <property type="match status" value="2"/>
</dbReference>
<comment type="catalytic activity">
    <reaction evidence="9">
        <text>ATP + H2O = ADP + phosphate + H(+)</text>
        <dbReference type="Rhea" id="RHEA:13065"/>
        <dbReference type="ChEBI" id="CHEBI:15377"/>
        <dbReference type="ChEBI" id="CHEBI:15378"/>
        <dbReference type="ChEBI" id="CHEBI:30616"/>
        <dbReference type="ChEBI" id="CHEBI:43474"/>
        <dbReference type="ChEBI" id="CHEBI:456216"/>
        <dbReference type="EC" id="5.6.2.4"/>
    </reaction>
</comment>
<dbReference type="SUPFAM" id="SSF52540">
    <property type="entry name" value="P-loop containing nucleoside triphosphate hydrolases"/>
    <property type="match status" value="1"/>
</dbReference>
<dbReference type="GO" id="GO:0000725">
    <property type="term" value="P:recombinational repair"/>
    <property type="evidence" value="ECO:0007669"/>
    <property type="project" value="TreeGrafter"/>
</dbReference>
<dbReference type="PANTHER" id="PTHR11070">
    <property type="entry name" value="UVRD / RECB / PCRA DNA HELICASE FAMILY MEMBER"/>
    <property type="match status" value="1"/>
</dbReference>
<dbReference type="InterPro" id="IPR027417">
    <property type="entry name" value="P-loop_NTPase"/>
</dbReference>
<feature type="binding site" evidence="10">
    <location>
        <begin position="54"/>
        <end position="61"/>
    </location>
    <ligand>
        <name>ATP</name>
        <dbReference type="ChEBI" id="CHEBI:30616"/>
    </ligand>
</feature>
<dbReference type="GO" id="GO:0043138">
    <property type="term" value="F:3'-5' DNA helicase activity"/>
    <property type="evidence" value="ECO:0007669"/>
    <property type="project" value="UniProtKB-EC"/>
</dbReference>
<keyword evidence="3 10" id="KW-0378">Hydrolase</keyword>
<keyword evidence="6" id="KW-0413">Isomerase</keyword>
<dbReference type="InterPro" id="IPR000212">
    <property type="entry name" value="DNA_helicase_UvrD/REP"/>
</dbReference>
<organism evidence="12 13">
    <name type="scientific">Scardovia wiggsiae F0424</name>
    <dbReference type="NCBI Taxonomy" id="857290"/>
    <lineage>
        <taxon>Bacteria</taxon>
        <taxon>Bacillati</taxon>
        <taxon>Actinomycetota</taxon>
        <taxon>Actinomycetes</taxon>
        <taxon>Bifidobacteriales</taxon>
        <taxon>Bifidobacteriaceae</taxon>
        <taxon>Scardovia</taxon>
    </lineage>
</organism>
<evidence type="ECO:0000256" key="10">
    <source>
        <dbReference type="PROSITE-ProRule" id="PRU00560"/>
    </source>
</evidence>
<comment type="similarity">
    <text evidence="1">Belongs to the helicase family. UvrD subfamily.</text>
</comment>
<dbReference type="STRING" id="857290.HMPREF9156_01006"/>
<keyword evidence="5 10" id="KW-0067">ATP-binding</keyword>
<dbReference type="EC" id="5.6.2.4" evidence="8"/>
<evidence type="ECO:0000256" key="2">
    <source>
        <dbReference type="ARBA" id="ARBA00022741"/>
    </source>
</evidence>
<proteinExistence type="inferred from homology"/>
<dbReference type="GO" id="GO:0016887">
    <property type="term" value="F:ATP hydrolysis activity"/>
    <property type="evidence" value="ECO:0007669"/>
    <property type="project" value="RHEA"/>
</dbReference>
<dbReference type="GO" id="GO:0005524">
    <property type="term" value="F:ATP binding"/>
    <property type="evidence" value="ECO:0007669"/>
    <property type="project" value="UniProtKB-UniRule"/>
</dbReference>
<dbReference type="Pfam" id="PF00580">
    <property type="entry name" value="UvrD-helicase"/>
    <property type="match status" value="1"/>
</dbReference>
<dbReference type="Proteomes" id="UP000006415">
    <property type="component" value="Unassembled WGS sequence"/>
</dbReference>
<evidence type="ECO:0000256" key="6">
    <source>
        <dbReference type="ARBA" id="ARBA00023235"/>
    </source>
</evidence>
<evidence type="ECO:0000256" key="9">
    <source>
        <dbReference type="ARBA" id="ARBA00048988"/>
    </source>
</evidence>
<dbReference type="InterPro" id="IPR013986">
    <property type="entry name" value="DExx_box_DNA_helicase_dom_sf"/>
</dbReference>
<evidence type="ECO:0000256" key="3">
    <source>
        <dbReference type="ARBA" id="ARBA00022801"/>
    </source>
</evidence>
<evidence type="ECO:0000256" key="7">
    <source>
        <dbReference type="ARBA" id="ARBA00034617"/>
    </source>
</evidence>
<dbReference type="GO" id="GO:0003677">
    <property type="term" value="F:DNA binding"/>
    <property type="evidence" value="ECO:0007669"/>
    <property type="project" value="UniProtKB-KW"/>
</dbReference>
<feature type="domain" description="UvrD-like helicase ATP-binding" evidence="11">
    <location>
        <begin position="33"/>
        <end position="322"/>
    </location>
</feature>
<evidence type="ECO:0000259" key="11">
    <source>
        <dbReference type="PROSITE" id="PS51198"/>
    </source>
</evidence>
<dbReference type="CDD" id="cd17932">
    <property type="entry name" value="DEXQc_UvrD"/>
    <property type="match status" value="1"/>
</dbReference>
<name>J0WZH6_9BIFI</name>
<evidence type="ECO:0000256" key="4">
    <source>
        <dbReference type="ARBA" id="ARBA00022806"/>
    </source>
</evidence>
<comment type="catalytic activity">
    <reaction evidence="7">
        <text>Couples ATP hydrolysis with the unwinding of duplex DNA by translocating in the 3'-5' direction.</text>
        <dbReference type="EC" id="5.6.2.4"/>
    </reaction>
</comment>
<evidence type="ECO:0000256" key="5">
    <source>
        <dbReference type="ARBA" id="ARBA00022840"/>
    </source>
</evidence>
<evidence type="ECO:0000256" key="8">
    <source>
        <dbReference type="ARBA" id="ARBA00034808"/>
    </source>
</evidence>
<keyword evidence="4 10" id="KW-0347">Helicase</keyword>
<sequence>MKLPECGSLWITYPILLRPYVCHNGTMKNDILAGLDEMQRSAALASEGPVRIIAGAGAGKTRTIMRRIAYACESSRGSMQWDPKKVLAVTFSTKAAQEMQGRLAQLGVQGVHAATFHSAALRQLRSVWHSLSDSPFPQVCENTKDLVFRALARATGTDVYQDIEVSDAQAEIDWAKVSMVAPSDYGSACQVSGRTPPLGLDPPVMKRVMECYEEEKAFRNEIDFNDILLMLCHILDEDAEQARTVRGGIGWLTVDEYQDVSPLQHRLTELWLGDNRNICVVGDPAQTIYSFAGATSYYLTGFAREFGGLAADIELATDYRSTQNIVKEANKILKHSPMRDTYLQLASARETGKRVSRRVYGDDRDEARGIVSKIKDRISHGVRAEDIAVLMRINSQGILLARLLNEEKIAYRVRTESGWTSNASHDSLMNSDGTVGQVSLSTIHAAKGLEWKHVFIMGCSEGLIPFSSNQEDGNLEEERRLLYVGITRAEDELEISYARAVHKDDVAASRYSAERRPSRFLT</sequence>
<dbReference type="InterPro" id="IPR014016">
    <property type="entry name" value="UvrD-like_ATP-bd"/>
</dbReference>
<dbReference type="PROSITE" id="PS51198">
    <property type="entry name" value="UVRD_HELICASE_ATP_BIND"/>
    <property type="match status" value="1"/>
</dbReference>
<keyword evidence="13" id="KW-1185">Reference proteome</keyword>
<dbReference type="Gene3D" id="1.10.10.160">
    <property type="match status" value="1"/>
</dbReference>
<evidence type="ECO:0000313" key="12">
    <source>
        <dbReference type="EMBL" id="EJD64511.1"/>
    </source>
</evidence>
<dbReference type="AlphaFoldDB" id="J0WZH6"/>
<dbReference type="EMBL" id="AGZS01000006">
    <property type="protein sequence ID" value="EJD64511.1"/>
    <property type="molecule type" value="Genomic_DNA"/>
</dbReference>
<evidence type="ECO:0000313" key="13">
    <source>
        <dbReference type="Proteomes" id="UP000006415"/>
    </source>
</evidence>